<evidence type="ECO:0000313" key="2">
    <source>
        <dbReference type="EMBL" id="SPL62588.1"/>
    </source>
</evidence>
<organism evidence="2 3">
    <name type="scientific">Ochrobactrum soli</name>
    <dbReference type="NCBI Taxonomy" id="2448455"/>
    <lineage>
        <taxon>Bacteria</taxon>
        <taxon>Pseudomonadati</taxon>
        <taxon>Pseudomonadota</taxon>
        <taxon>Alphaproteobacteria</taxon>
        <taxon>Hyphomicrobiales</taxon>
        <taxon>Brucellaceae</taxon>
        <taxon>Brucella/Ochrobactrum group</taxon>
        <taxon>Ochrobactrum</taxon>
    </lineage>
</organism>
<evidence type="ECO:0000256" key="1">
    <source>
        <dbReference type="SAM" id="MobiDB-lite"/>
    </source>
</evidence>
<sequence>MADDPKSSSPAVQAYELEKARQRQEEDKGDLDKGLEDTFPASDPVSHTITSVLAGRTDPQEAERVKASAPENQQSDGFANSVRGWIKENPLTAVALTAAVAWIFGATR</sequence>
<feature type="region of interest" description="Disordered" evidence="1">
    <location>
        <begin position="1"/>
        <end position="78"/>
    </location>
</feature>
<dbReference type="RefSeq" id="WP_109366696.1">
    <property type="nucleotide sequence ID" value="NZ_OOFM01000003.1"/>
</dbReference>
<evidence type="ECO:0000313" key="3">
    <source>
        <dbReference type="Proteomes" id="UP000246073"/>
    </source>
</evidence>
<protein>
    <submittedName>
        <fullName evidence="2">Uncharacterized protein</fullName>
    </submittedName>
</protein>
<reference evidence="3" key="1">
    <citation type="submission" date="2017-12" db="EMBL/GenBank/DDBJ databases">
        <authorList>
            <person name="Diaz M."/>
        </authorList>
    </citation>
    <scope>NUCLEOTIDE SEQUENCE [LARGE SCALE GENOMIC DNA]</scope>
    <source>
        <strain evidence="3">FI11154</strain>
    </source>
</reference>
<dbReference type="EMBL" id="OOFM01000003">
    <property type="protein sequence ID" value="SPL62588.1"/>
    <property type="molecule type" value="Genomic_DNA"/>
</dbReference>
<dbReference type="Proteomes" id="UP000246073">
    <property type="component" value="Unassembled WGS sequence"/>
</dbReference>
<feature type="compositionally biased region" description="Basic and acidic residues" evidence="1">
    <location>
        <begin position="16"/>
        <end position="36"/>
    </location>
</feature>
<proteinExistence type="predicted"/>
<name>A0A2P9HER3_9HYPH</name>
<gene>
    <name evidence="2" type="ORF">OHAE_5195</name>
</gene>
<dbReference type="AlphaFoldDB" id="A0A2P9HER3"/>
<accession>A0A2P9HER3</accession>